<dbReference type="Proteomes" id="UP000663828">
    <property type="component" value="Unassembled WGS sequence"/>
</dbReference>
<dbReference type="GO" id="GO:0003697">
    <property type="term" value="F:single-stranded DNA binding"/>
    <property type="evidence" value="ECO:0007669"/>
    <property type="project" value="InterPro"/>
</dbReference>
<comment type="caution">
    <text evidence="3">The sequence shown here is derived from an EMBL/GenBank/DDBJ whole genome shotgun (WGS) entry which is preliminary data.</text>
</comment>
<dbReference type="GO" id="GO:0005524">
    <property type="term" value="F:ATP binding"/>
    <property type="evidence" value="ECO:0007669"/>
    <property type="project" value="InterPro"/>
</dbReference>
<dbReference type="OrthoDB" id="275278at2759"/>
<accession>A0A814U352</accession>
<dbReference type="InterPro" id="IPR027417">
    <property type="entry name" value="P-loop_NTPase"/>
</dbReference>
<dbReference type="PROSITE" id="PS51199">
    <property type="entry name" value="SF4_HELICASE"/>
    <property type="match status" value="1"/>
</dbReference>
<evidence type="ECO:0000313" key="3">
    <source>
        <dbReference type="EMBL" id="CAF1169274.1"/>
    </source>
</evidence>
<proteinExistence type="predicted"/>
<keyword evidence="5" id="KW-1185">Reference proteome</keyword>
<dbReference type="EMBL" id="CAJNOR010001595">
    <property type="protein sequence ID" value="CAF1169274.1"/>
    <property type="molecule type" value="Genomic_DNA"/>
</dbReference>
<gene>
    <name evidence="4" type="ORF">EDS130_LOCUS27628</name>
    <name evidence="3" type="ORF">XAT740_LOCUS21936</name>
</gene>
<dbReference type="AlphaFoldDB" id="A0A814U352"/>
<evidence type="ECO:0000313" key="4">
    <source>
        <dbReference type="EMBL" id="CAF1244412.1"/>
    </source>
</evidence>
<dbReference type="InterPro" id="IPR007694">
    <property type="entry name" value="DNA_helicase_DnaB-like_C"/>
</dbReference>
<dbReference type="PANTHER" id="PTHR12873:SF0">
    <property type="entry name" value="TWINKLE MTDNA HELICASE"/>
    <property type="match status" value="1"/>
</dbReference>
<sequence length="630" mass="71714">MFSGAILRSASSSLLANPCLQQFFHSFNTINTPLSTKQALIDPSPPLVGQGIAIKEYLRENTIPFDESWTCIKALYCRSSKVELRQNRIPGLIHIDRERGDFACSKCSATGTWEDFKNRSENSQLRAACPKMNTGSTQLSDDDRRIWEQSQVIQEKDKDLVEALLTRYGFDEEHTITYTTLQRYGIRIHQDRFIAPLYDTDRSLVNIMSLDSATHSDTTFSKLPTPFGLNVLSARNVEIVVVDSIWNALCVFQTTGKVAIALPNGKLSIKLMMVLEHLRKIHIWYWDDKAFAFRLASILNPHRCFMITYPMNAQVAFKGDHSLKTIVNESFAVINKCIEQFDTFRDIIRDELLQRTRFAGTQWQRFPMLTQILKGHRAGELTVLTGATGCGKTTFLSEYSLDLCTEGVSTLFGSFEIQTHRLAKVMLTQYSGLNLSKNLHVFDKFADQFARLPMFFMTFHGEERIDKVINTMGNAVAIHNIQHVIIDNLQFMMGMDYSNNDRFFKQDTLIHRFRKFATNNKCHVTVVIHPRKEGDEEELSVSSIFGSAKASQESDNLLIIQQKKLATATSGSVKYLQIVKNRFDGQLGRFALRFDKERLSFSRPVLSHNESDDGQQQIQMFSSSLSQGCS</sequence>
<dbReference type="GO" id="GO:0006264">
    <property type="term" value="P:mitochondrial DNA replication"/>
    <property type="evidence" value="ECO:0007669"/>
    <property type="project" value="TreeGrafter"/>
</dbReference>
<dbReference type="Gene3D" id="3.40.50.300">
    <property type="entry name" value="P-loop containing nucleotide triphosphate hydrolases"/>
    <property type="match status" value="1"/>
</dbReference>
<evidence type="ECO:0000256" key="1">
    <source>
        <dbReference type="SAM" id="MobiDB-lite"/>
    </source>
</evidence>
<evidence type="ECO:0000313" key="5">
    <source>
        <dbReference type="Proteomes" id="UP000663828"/>
    </source>
</evidence>
<dbReference type="GO" id="GO:0043139">
    <property type="term" value="F:5'-3' DNA helicase activity"/>
    <property type="evidence" value="ECO:0007669"/>
    <property type="project" value="InterPro"/>
</dbReference>
<dbReference type="GO" id="GO:0005739">
    <property type="term" value="C:mitochondrion"/>
    <property type="evidence" value="ECO:0007669"/>
    <property type="project" value="TreeGrafter"/>
</dbReference>
<feature type="compositionally biased region" description="Polar residues" evidence="1">
    <location>
        <begin position="614"/>
        <end position="630"/>
    </location>
</feature>
<dbReference type="InterPro" id="IPR027032">
    <property type="entry name" value="Twinkle-like"/>
</dbReference>
<organism evidence="3 5">
    <name type="scientific">Adineta ricciae</name>
    <name type="common">Rotifer</name>
    <dbReference type="NCBI Taxonomy" id="249248"/>
    <lineage>
        <taxon>Eukaryota</taxon>
        <taxon>Metazoa</taxon>
        <taxon>Spiralia</taxon>
        <taxon>Gnathifera</taxon>
        <taxon>Rotifera</taxon>
        <taxon>Eurotatoria</taxon>
        <taxon>Bdelloidea</taxon>
        <taxon>Adinetida</taxon>
        <taxon>Adinetidae</taxon>
        <taxon>Adineta</taxon>
    </lineage>
</organism>
<reference evidence="3" key="1">
    <citation type="submission" date="2021-02" db="EMBL/GenBank/DDBJ databases">
        <authorList>
            <person name="Nowell W R."/>
        </authorList>
    </citation>
    <scope>NUCLEOTIDE SEQUENCE</scope>
</reference>
<dbReference type="EMBL" id="CAJNOJ010000175">
    <property type="protein sequence ID" value="CAF1244412.1"/>
    <property type="molecule type" value="Genomic_DNA"/>
</dbReference>
<dbReference type="CDD" id="cd01122">
    <property type="entry name" value="Twinkle_C"/>
    <property type="match status" value="1"/>
</dbReference>
<dbReference type="Proteomes" id="UP000663852">
    <property type="component" value="Unassembled WGS sequence"/>
</dbReference>
<dbReference type="Pfam" id="PF13481">
    <property type="entry name" value="AAA_25"/>
    <property type="match status" value="1"/>
</dbReference>
<feature type="domain" description="SF4 helicase" evidence="2">
    <location>
        <begin position="355"/>
        <end position="608"/>
    </location>
</feature>
<protein>
    <recommendedName>
        <fullName evidence="2">SF4 helicase domain-containing protein</fullName>
    </recommendedName>
</protein>
<evidence type="ECO:0000259" key="2">
    <source>
        <dbReference type="PROSITE" id="PS51199"/>
    </source>
</evidence>
<name>A0A814U352_ADIRI</name>
<feature type="region of interest" description="Disordered" evidence="1">
    <location>
        <begin position="606"/>
        <end position="630"/>
    </location>
</feature>
<dbReference type="PANTHER" id="PTHR12873">
    <property type="entry name" value="T7-LIKE MITOCHONDRIAL DNA HELICASE"/>
    <property type="match status" value="1"/>
</dbReference>
<dbReference type="SUPFAM" id="SSF52540">
    <property type="entry name" value="P-loop containing nucleoside triphosphate hydrolases"/>
    <property type="match status" value="1"/>
</dbReference>